<dbReference type="InterPro" id="IPR015422">
    <property type="entry name" value="PyrdxlP-dep_Trfase_small"/>
</dbReference>
<evidence type="ECO:0000256" key="7">
    <source>
        <dbReference type="ARBA" id="ARBA00023239"/>
    </source>
</evidence>
<keyword evidence="15" id="KW-1185">Reference proteome</keyword>
<dbReference type="PROSITE" id="PS00105">
    <property type="entry name" value="AA_TRANSFER_CLASS_1"/>
    <property type="match status" value="1"/>
</dbReference>
<dbReference type="PANTHER" id="PTHR43795">
    <property type="entry name" value="BIFUNCTIONAL ASPARTATE AMINOTRANSFERASE AND GLUTAMATE/ASPARTATE-PREPHENATE AMINOTRANSFERASE-RELATED"/>
    <property type="match status" value="1"/>
</dbReference>
<comment type="catalytic activity">
    <reaction evidence="12">
        <text>S-adenosyl-L-methionine = 1-aminocyclopropane-1-carboxylate + S-methyl-5'-thioadenosine + H(+)</text>
        <dbReference type="Rhea" id="RHEA:21744"/>
        <dbReference type="ChEBI" id="CHEBI:15378"/>
        <dbReference type="ChEBI" id="CHEBI:17509"/>
        <dbReference type="ChEBI" id="CHEBI:58360"/>
        <dbReference type="ChEBI" id="CHEBI:59789"/>
        <dbReference type="EC" id="4.4.1.14"/>
    </reaction>
</comment>
<dbReference type="GO" id="GO:0009835">
    <property type="term" value="P:fruit ripening"/>
    <property type="evidence" value="ECO:0007669"/>
    <property type="project" value="UniProtKB-KW"/>
</dbReference>
<dbReference type="InterPro" id="IPR050478">
    <property type="entry name" value="Ethylene_sulfur-biosynth"/>
</dbReference>
<dbReference type="GO" id="GO:0008483">
    <property type="term" value="F:transaminase activity"/>
    <property type="evidence" value="ECO:0007669"/>
    <property type="project" value="TreeGrafter"/>
</dbReference>
<dbReference type="GO" id="GO:0009693">
    <property type="term" value="P:ethylene biosynthetic process"/>
    <property type="evidence" value="ECO:0007669"/>
    <property type="project" value="UniProtKB-KW"/>
</dbReference>
<dbReference type="Gene3D" id="3.40.640.10">
    <property type="entry name" value="Type I PLP-dependent aspartate aminotransferase-like (Major domain)"/>
    <property type="match status" value="1"/>
</dbReference>
<dbReference type="GO" id="GO:0030170">
    <property type="term" value="F:pyridoxal phosphate binding"/>
    <property type="evidence" value="ECO:0007669"/>
    <property type="project" value="InterPro"/>
</dbReference>
<accession>A0A2P5CX22</accession>
<feature type="domain" description="Aminotransferase class I/classII large" evidence="13">
    <location>
        <begin position="39"/>
        <end position="427"/>
    </location>
</feature>
<evidence type="ECO:0000256" key="12">
    <source>
        <dbReference type="ARBA" id="ARBA00049554"/>
    </source>
</evidence>
<dbReference type="AlphaFoldDB" id="A0A2P5CX22"/>
<evidence type="ECO:0000256" key="3">
    <source>
        <dbReference type="ARBA" id="ARBA00011738"/>
    </source>
</evidence>
<dbReference type="InterPro" id="IPR015424">
    <property type="entry name" value="PyrdxlP-dep_Trfase"/>
</dbReference>
<organism evidence="14 15">
    <name type="scientific">Parasponia andersonii</name>
    <name type="common">Sponia andersonii</name>
    <dbReference type="NCBI Taxonomy" id="3476"/>
    <lineage>
        <taxon>Eukaryota</taxon>
        <taxon>Viridiplantae</taxon>
        <taxon>Streptophyta</taxon>
        <taxon>Embryophyta</taxon>
        <taxon>Tracheophyta</taxon>
        <taxon>Spermatophyta</taxon>
        <taxon>Magnoliopsida</taxon>
        <taxon>eudicotyledons</taxon>
        <taxon>Gunneridae</taxon>
        <taxon>Pentapetalae</taxon>
        <taxon>rosids</taxon>
        <taxon>fabids</taxon>
        <taxon>Rosales</taxon>
        <taxon>Cannabaceae</taxon>
        <taxon>Parasponia</taxon>
    </lineage>
</organism>
<evidence type="ECO:0000256" key="9">
    <source>
        <dbReference type="ARBA" id="ARBA00037888"/>
    </source>
</evidence>
<dbReference type="Proteomes" id="UP000237105">
    <property type="component" value="Unassembled WGS sequence"/>
</dbReference>
<dbReference type="PANTHER" id="PTHR43795:SF44">
    <property type="entry name" value="1-AMINOCYCLOPROPANE-1-CARBOXYLATE SYNTHASE 3-LIKE"/>
    <property type="match status" value="1"/>
</dbReference>
<evidence type="ECO:0000256" key="8">
    <source>
        <dbReference type="ARBA" id="ARBA00033478"/>
    </source>
</evidence>
<keyword evidence="8" id="KW-0292">Fruit ripening</keyword>
<evidence type="ECO:0000256" key="5">
    <source>
        <dbReference type="ARBA" id="ARBA00022691"/>
    </source>
</evidence>
<comment type="similarity">
    <text evidence="2">Belongs to the class-I pyridoxal-phosphate-dependent aminotransferase family.</text>
</comment>
<evidence type="ECO:0000313" key="14">
    <source>
        <dbReference type="EMBL" id="PON65576.1"/>
    </source>
</evidence>
<name>A0A2P5CX22_PARAD</name>
<dbReference type="OrthoDB" id="691673at2759"/>
<keyword evidence="7" id="KW-0456">Lyase</keyword>
<dbReference type="STRING" id="3476.A0A2P5CX22"/>
<dbReference type="InterPro" id="IPR004838">
    <property type="entry name" value="NHTrfase_class1_PyrdxlP-BS"/>
</dbReference>
<comment type="subunit">
    <text evidence="3">Homodimer.</text>
</comment>
<keyword evidence="6" id="KW-0663">Pyridoxal phosphate</keyword>
<gene>
    <name evidence="14" type="primary">PanACS11</name>
    <name evidence="14" type="ORF">PanWU01x14_115880</name>
</gene>
<dbReference type="EC" id="4.4.1.14" evidence="10"/>
<keyword evidence="5" id="KW-0949">S-adenosyl-L-methionine</keyword>
<dbReference type="FunFam" id="3.90.1150.10:FF:000038">
    <property type="entry name" value="1-aminocyclopropane-1-carboxylate synthase 2"/>
    <property type="match status" value="1"/>
</dbReference>
<evidence type="ECO:0000256" key="2">
    <source>
        <dbReference type="ARBA" id="ARBA00007441"/>
    </source>
</evidence>
<dbReference type="PRINTS" id="PR00753">
    <property type="entry name" value="ACCSYNTHASE"/>
</dbReference>
<dbReference type="FunFam" id="3.40.640.10:FF:000051">
    <property type="entry name" value="1-aminocyclopropane-1-carboxylate synthase 3"/>
    <property type="match status" value="1"/>
</dbReference>
<dbReference type="InterPro" id="IPR015421">
    <property type="entry name" value="PyrdxlP-dep_Trfase_major"/>
</dbReference>
<sequence length="477" mass="53414">MLSRKISSDSHGQDSSYFLGWMEFEKNPYDEAKNPNGIIQMGLAENQLSFDLLESWLADNPDAIGLMRSDGESVFKELALFQDYHGLPAFKNELVEFMAKLRGNKVKFDPNKLVLTAGATSANETLMFCLADPGDAFLLPTPYYPGFDRDLKWRTGVEIVPIHCSSSNGFRITSSALEDAYLQAQDQGLKVKGVLITNPSNPLGTTVTRGELDLLIDFAVAKEIHIVSDEIYSGTVFDDDEPSFVSIAEAVNDRDLGGASESVRTLVHIVYSLSKDLGVPGFRVGMIYSEDEEVVSAATKMSSFGLISSQTQYTLSRMLSDEKFMRKYVGENRKRLKKRKEMLVSGLKGAGIKCLKSNACLYCWVDMRVLLRSNTFEAEKELWKRVVYEVGLNISPGSSCHCSEPGWFRMCFANMSEETLHVAIERLIAFAESIKKANVKPNNKQLSSLLVRNYSRTRSLTRWVVQLGSDDHRETDR</sequence>
<dbReference type="GO" id="GO:0016847">
    <property type="term" value="F:1-aminocyclopropane-1-carboxylate synthase activity"/>
    <property type="evidence" value="ECO:0007669"/>
    <property type="project" value="UniProtKB-EC"/>
</dbReference>
<evidence type="ECO:0000256" key="11">
    <source>
        <dbReference type="ARBA" id="ARBA00042673"/>
    </source>
</evidence>
<proteinExistence type="inferred from homology"/>
<protein>
    <recommendedName>
        <fullName evidence="10">1-aminocyclopropane-1-carboxylate synthase</fullName>
        <ecNumber evidence="10">4.4.1.14</ecNumber>
    </recommendedName>
    <alternativeName>
        <fullName evidence="11">S-adenosyl-L-methionine methylthioadenosine-lyase</fullName>
    </alternativeName>
</protein>
<keyword evidence="4" id="KW-0266">Ethylene biosynthesis</keyword>
<comment type="pathway">
    <text evidence="9">Alkene biosynthesis; ethylene biosynthesis via S-adenosyl-L-methionine; ethylene from S-adenosyl-L-methionine: step 1/2.</text>
</comment>
<dbReference type="InterPro" id="IPR004839">
    <property type="entry name" value="Aminotransferase_I/II_large"/>
</dbReference>
<evidence type="ECO:0000259" key="13">
    <source>
        <dbReference type="Pfam" id="PF00155"/>
    </source>
</evidence>
<dbReference type="Pfam" id="PF00155">
    <property type="entry name" value="Aminotran_1_2"/>
    <property type="match status" value="1"/>
</dbReference>
<evidence type="ECO:0000256" key="6">
    <source>
        <dbReference type="ARBA" id="ARBA00022898"/>
    </source>
</evidence>
<dbReference type="SUPFAM" id="SSF53383">
    <property type="entry name" value="PLP-dependent transferases"/>
    <property type="match status" value="1"/>
</dbReference>
<comment type="cofactor">
    <cofactor evidence="1">
        <name>pyridoxal 5'-phosphate</name>
        <dbReference type="ChEBI" id="CHEBI:597326"/>
    </cofactor>
</comment>
<dbReference type="EMBL" id="JXTB01000086">
    <property type="protein sequence ID" value="PON65576.1"/>
    <property type="molecule type" value="Genomic_DNA"/>
</dbReference>
<dbReference type="Gene3D" id="3.90.1150.10">
    <property type="entry name" value="Aspartate Aminotransferase, domain 1"/>
    <property type="match status" value="1"/>
</dbReference>
<evidence type="ECO:0000313" key="15">
    <source>
        <dbReference type="Proteomes" id="UP000237105"/>
    </source>
</evidence>
<dbReference type="CDD" id="cd00609">
    <property type="entry name" value="AAT_like"/>
    <property type="match status" value="1"/>
</dbReference>
<comment type="caution">
    <text evidence="14">The sequence shown here is derived from an EMBL/GenBank/DDBJ whole genome shotgun (WGS) entry which is preliminary data.</text>
</comment>
<evidence type="ECO:0000256" key="1">
    <source>
        <dbReference type="ARBA" id="ARBA00001933"/>
    </source>
</evidence>
<reference evidence="15" key="1">
    <citation type="submission" date="2016-06" db="EMBL/GenBank/DDBJ databases">
        <title>Parallel loss of symbiosis genes in relatives of nitrogen-fixing non-legume Parasponia.</title>
        <authorList>
            <person name="Van Velzen R."/>
            <person name="Holmer R."/>
            <person name="Bu F."/>
            <person name="Rutten L."/>
            <person name="Van Zeijl A."/>
            <person name="Liu W."/>
            <person name="Santuari L."/>
            <person name="Cao Q."/>
            <person name="Sharma T."/>
            <person name="Shen D."/>
            <person name="Roswanjaya Y."/>
            <person name="Wardhani T."/>
            <person name="Kalhor M.S."/>
            <person name="Jansen J."/>
            <person name="Van den Hoogen J."/>
            <person name="Gungor B."/>
            <person name="Hartog M."/>
            <person name="Hontelez J."/>
            <person name="Verver J."/>
            <person name="Yang W.-C."/>
            <person name="Schijlen E."/>
            <person name="Repin R."/>
            <person name="Schilthuizen M."/>
            <person name="Schranz E."/>
            <person name="Heidstra R."/>
            <person name="Miyata K."/>
            <person name="Fedorova E."/>
            <person name="Kohlen W."/>
            <person name="Bisseling T."/>
            <person name="Smit S."/>
            <person name="Geurts R."/>
        </authorList>
    </citation>
    <scope>NUCLEOTIDE SEQUENCE [LARGE SCALE GENOMIC DNA]</scope>
    <source>
        <strain evidence="15">cv. WU1-14</strain>
    </source>
</reference>
<evidence type="ECO:0000256" key="4">
    <source>
        <dbReference type="ARBA" id="ARBA00022666"/>
    </source>
</evidence>
<evidence type="ECO:0000256" key="10">
    <source>
        <dbReference type="ARBA" id="ARBA00039053"/>
    </source>
</evidence>